<proteinExistence type="predicted"/>
<keyword evidence="2" id="KW-1185">Reference proteome</keyword>
<gene>
    <name evidence="1" type="ORF">AAY42_10155</name>
</gene>
<dbReference type="Proteomes" id="UP000050827">
    <property type="component" value="Unassembled WGS sequence"/>
</dbReference>
<dbReference type="EMBL" id="LCTZ01000002">
    <property type="protein sequence ID" value="KQC30199.1"/>
    <property type="molecule type" value="Genomic_DNA"/>
</dbReference>
<accession>A0A0Q0XME3</accession>
<evidence type="ECO:0000313" key="1">
    <source>
        <dbReference type="EMBL" id="KQC30199.1"/>
    </source>
</evidence>
<dbReference type="AlphaFoldDB" id="A0A0Q0XME3"/>
<name>A0A0Q0XME3_9FLAO</name>
<protein>
    <submittedName>
        <fullName evidence="1">Uncharacterized protein</fullName>
    </submittedName>
</protein>
<organism evidence="1 2">
    <name type="scientific">Flagellimonas eckloniae</name>
    <dbReference type="NCBI Taxonomy" id="346185"/>
    <lineage>
        <taxon>Bacteria</taxon>
        <taxon>Pseudomonadati</taxon>
        <taxon>Bacteroidota</taxon>
        <taxon>Flavobacteriia</taxon>
        <taxon>Flavobacteriales</taxon>
        <taxon>Flavobacteriaceae</taxon>
        <taxon>Flagellimonas</taxon>
    </lineage>
</organism>
<reference evidence="1 2" key="1">
    <citation type="submission" date="2015-04" db="EMBL/GenBank/DDBJ databases">
        <title>Complete genome of flavobacterium.</title>
        <authorList>
            <person name="Kwon Y.M."/>
            <person name="Kim S.-J."/>
        </authorList>
    </citation>
    <scope>NUCLEOTIDE SEQUENCE [LARGE SCALE GENOMIC DNA]</scope>
    <source>
        <strain evidence="1 2">DK169</strain>
    </source>
</reference>
<sequence length="143" mass="16471">MKATKAQKQYIHVNTPNRDIKEEFVQWATRDVAKISCNDLTFDEANRIIEKLGGTPHKHASYGWGMFDKNNHQHKTILALCMNYGWKKLNPKSGRDIADIAALGNWLHNDPRCPVRKPLKQMEPKETSKIIAALENMVARKYK</sequence>
<comment type="caution">
    <text evidence="1">The sequence shown here is derived from an EMBL/GenBank/DDBJ whole genome shotgun (WGS) entry which is preliminary data.</text>
</comment>
<evidence type="ECO:0000313" key="2">
    <source>
        <dbReference type="Proteomes" id="UP000050827"/>
    </source>
</evidence>